<gene>
    <name evidence="3" type="ORF">IEQ34_011706</name>
</gene>
<dbReference type="GO" id="GO:0005634">
    <property type="term" value="C:nucleus"/>
    <property type="evidence" value="ECO:0007669"/>
    <property type="project" value="TreeGrafter"/>
</dbReference>
<organism evidence="3 4">
    <name type="scientific">Dendrobium chrysotoxum</name>
    <name type="common">Orchid</name>
    <dbReference type="NCBI Taxonomy" id="161865"/>
    <lineage>
        <taxon>Eukaryota</taxon>
        <taxon>Viridiplantae</taxon>
        <taxon>Streptophyta</taxon>
        <taxon>Embryophyta</taxon>
        <taxon>Tracheophyta</taxon>
        <taxon>Spermatophyta</taxon>
        <taxon>Magnoliopsida</taxon>
        <taxon>Liliopsida</taxon>
        <taxon>Asparagales</taxon>
        <taxon>Orchidaceae</taxon>
        <taxon>Epidendroideae</taxon>
        <taxon>Malaxideae</taxon>
        <taxon>Dendrobiinae</taxon>
        <taxon>Dendrobium</taxon>
    </lineage>
</organism>
<dbReference type="GO" id="GO:0043565">
    <property type="term" value="F:sequence-specific DNA binding"/>
    <property type="evidence" value="ECO:0007669"/>
    <property type="project" value="TreeGrafter"/>
</dbReference>
<evidence type="ECO:0000313" key="4">
    <source>
        <dbReference type="Proteomes" id="UP000775213"/>
    </source>
</evidence>
<dbReference type="PANTHER" id="PTHR31713">
    <property type="entry name" value="OS02G0177800 PROTEIN"/>
    <property type="match status" value="1"/>
</dbReference>
<keyword evidence="4" id="KW-1185">Reference proteome</keyword>
<dbReference type="AlphaFoldDB" id="A0AAV7GR94"/>
<comment type="caution">
    <text evidence="3">The sequence shown here is derived from an EMBL/GenBank/DDBJ whole genome shotgun (WGS) entry which is preliminary data.</text>
</comment>
<dbReference type="InterPro" id="IPR012416">
    <property type="entry name" value="CBP60"/>
</dbReference>
<proteinExistence type="predicted"/>
<sequence length="238" mass="26730">MGSKRKSSDENGDGEASPTRAGGSKRCCCDRHDQGYTLDEFMNKLNPRHLQLVQKLCQEYDINVPHFSSRECKYRFKFRNELPDELYTDTNFIVDNINIEIVLVDASNNVISSGPMATAKIEIVVLKGDIDGDENGEWTEEEFKSYVLGPREGKGPLLIGNLPKRLCDGIGNISDAKFTDNSSWSMSRTFRLGVRGMAKEVQEGISNAFRVKDRHMKGKLKVVFSAGDFTIQFGFDIV</sequence>
<evidence type="ECO:0000313" key="3">
    <source>
        <dbReference type="EMBL" id="KAH0458892.1"/>
    </source>
</evidence>
<evidence type="ECO:0000259" key="2">
    <source>
        <dbReference type="Pfam" id="PF07887"/>
    </source>
</evidence>
<accession>A0AAV7GR94</accession>
<name>A0AAV7GR94_DENCH</name>
<reference evidence="3 4" key="1">
    <citation type="journal article" date="2021" name="Hortic Res">
        <title>Chromosome-scale assembly of the Dendrobium chrysotoxum genome enhances the understanding of orchid evolution.</title>
        <authorList>
            <person name="Zhang Y."/>
            <person name="Zhang G.Q."/>
            <person name="Zhang D."/>
            <person name="Liu X.D."/>
            <person name="Xu X.Y."/>
            <person name="Sun W.H."/>
            <person name="Yu X."/>
            <person name="Zhu X."/>
            <person name="Wang Z.W."/>
            <person name="Zhao X."/>
            <person name="Zhong W.Y."/>
            <person name="Chen H."/>
            <person name="Yin W.L."/>
            <person name="Huang T."/>
            <person name="Niu S.C."/>
            <person name="Liu Z.J."/>
        </authorList>
    </citation>
    <scope>NUCLEOTIDE SEQUENCE [LARGE SCALE GENOMIC DNA]</scope>
    <source>
        <strain evidence="3">Lindl</strain>
    </source>
</reference>
<feature type="region of interest" description="Disordered" evidence="1">
    <location>
        <begin position="1"/>
        <end position="25"/>
    </location>
</feature>
<dbReference type="InterPro" id="IPR046831">
    <property type="entry name" value="Calmodulin_bind_N"/>
</dbReference>
<dbReference type="GO" id="GO:0005516">
    <property type="term" value="F:calmodulin binding"/>
    <property type="evidence" value="ECO:0007669"/>
    <property type="project" value="InterPro"/>
</dbReference>
<dbReference type="PANTHER" id="PTHR31713:SF43">
    <property type="entry name" value="CALMODULIN-BINDING PROTEIN 60 G"/>
    <property type="match status" value="1"/>
</dbReference>
<dbReference type="EMBL" id="JAGFBR010000011">
    <property type="protein sequence ID" value="KAH0458892.1"/>
    <property type="molecule type" value="Genomic_DNA"/>
</dbReference>
<dbReference type="GO" id="GO:0003700">
    <property type="term" value="F:DNA-binding transcription factor activity"/>
    <property type="evidence" value="ECO:0007669"/>
    <property type="project" value="TreeGrafter"/>
</dbReference>
<evidence type="ECO:0000256" key="1">
    <source>
        <dbReference type="SAM" id="MobiDB-lite"/>
    </source>
</evidence>
<dbReference type="Proteomes" id="UP000775213">
    <property type="component" value="Unassembled WGS sequence"/>
</dbReference>
<feature type="domain" description="Calmodulin binding protein-like N-terminal" evidence="2">
    <location>
        <begin position="75"/>
        <end position="214"/>
    </location>
</feature>
<dbReference type="Pfam" id="PF07887">
    <property type="entry name" value="Calmodulin_bind"/>
    <property type="match status" value="1"/>
</dbReference>
<dbReference type="GO" id="GO:0080142">
    <property type="term" value="P:regulation of salicylic acid biosynthetic process"/>
    <property type="evidence" value="ECO:0007669"/>
    <property type="project" value="TreeGrafter"/>
</dbReference>
<protein>
    <recommendedName>
        <fullName evidence="2">Calmodulin binding protein-like N-terminal domain-containing protein</fullName>
    </recommendedName>
</protein>